<evidence type="ECO:0000313" key="1">
    <source>
        <dbReference type="EMBL" id="KAF0046626.1"/>
    </source>
</evidence>
<dbReference type="EMBL" id="VEVO01000001">
    <property type="protein sequence ID" value="KAF0046626.1"/>
    <property type="molecule type" value="Genomic_DNA"/>
</dbReference>
<protein>
    <submittedName>
        <fullName evidence="1">Uncharacterized protein</fullName>
    </submittedName>
</protein>
<organism evidence="1 2">
    <name type="scientific">Scophthalmus maximus</name>
    <name type="common">Turbot</name>
    <name type="synonym">Psetta maxima</name>
    <dbReference type="NCBI Taxonomy" id="52904"/>
    <lineage>
        <taxon>Eukaryota</taxon>
        <taxon>Metazoa</taxon>
        <taxon>Chordata</taxon>
        <taxon>Craniata</taxon>
        <taxon>Vertebrata</taxon>
        <taxon>Euteleostomi</taxon>
        <taxon>Actinopterygii</taxon>
        <taxon>Neopterygii</taxon>
        <taxon>Teleostei</taxon>
        <taxon>Neoteleostei</taxon>
        <taxon>Acanthomorphata</taxon>
        <taxon>Carangaria</taxon>
        <taxon>Pleuronectiformes</taxon>
        <taxon>Pleuronectoidei</taxon>
        <taxon>Scophthalmidae</taxon>
        <taxon>Scophthalmus</taxon>
    </lineage>
</organism>
<dbReference type="AlphaFoldDB" id="A0A6A4TGB5"/>
<sequence length="147" mass="17103">MYSTRDGCNATRAEEVDRFRELDNAFRLKLRKSSCKEEEKKTPSEDAAFMIKHVDECDEQARNEMKRRYLLDICSVCVTVRGSDCFLFCRTKETTMRHLTSFLSDIPMQLEHQHYRLCQRLSQQLCLHLHSQTSNGCSQNSNRGAAS</sequence>
<gene>
    <name evidence="1" type="ORF">F2P81_000259</name>
</gene>
<evidence type="ECO:0000313" key="2">
    <source>
        <dbReference type="Proteomes" id="UP000438429"/>
    </source>
</evidence>
<accession>A0A6A4TGB5</accession>
<name>A0A6A4TGB5_SCOMX</name>
<comment type="caution">
    <text evidence="1">The sequence shown here is derived from an EMBL/GenBank/DDBJ whole genome shotgun (WGS) entry which is preliminary data.</text>
</comment>
<dbReference type="Proteomes" id="UP000438429">
    <property type="component" value="Unassembled WGS sequence"/>
</dbReference>
<proteinExistence type="predicted"/>
<reference evidence="1 2" key="1">
    <citation type="submission" date="2019-06" db="EMBL/GenBank/DDBJ databases">
        <title>Draft genomes of female and male turbot (Scophthalmus maximus).</title>
        <authorList>
            <person name="Xu H."/>
            <person name="Xu X.-W."/>
            <person name="Shao C."/>
            <person name="Chen S."/>
        </authorList>
    </citation>
    <scope>NUCLEOTIDE SEQUENCE [LARGE SCALE GENOMIC DNA]</scope>
    <source>
        <strain evidence="1">Ysfricsl-2016a</strain>
        <tissue evidence="1">Blood</tissue>
    </source>
</reference>